<dbReference type="KEGG" id="gbr:Gbro_3086"/>
<proteinExistence type="predicted"/>
<dbReference type="eggNOG" id="COG3021">
    <property type="taxonomic scope" value="Bacteria"/>
</dbReference>
<keyword evidence="4" id="KW-1185">Reference proteome</keyword>
<feature type="transmembrane region" description="Helical" evidence="1">
    <location>
        <begin position="65"/>
        <end position="85"/>
    </location>
</feature>
<keyword evidence="1" id="KW-0472">Membrane</keyword>
<dbReference type="Gene3D" id="3.60.10.10">
    <property type="entry name" value="Endonuclease/exonuclease/phosphatase"/>
    <property type="match status" value="1"/>
</dbReference>
<feature type="transmembrane region" description="Helical" evidence="1">
    <location>
        <begin position="41"/>
        <end position="60"/>
    </location>
</feature>
<dbReference type="HOGENOM" id="CLU_052333_1_0_11"/>
<evidence type="ECO:0000259" key="2">
    <source>
        <dbReference type="Pfam" id="PF03372"/>
    </source>
</evidence>
<name>D0LAZ9_GORB4</name>
<keyword evidence="1" id="KW-0812">Transmembrane</keyword>
<dbReference type="EMBL" id="CP001802">
    <property type="protein sequence ID" value="ACY22292.1"/>
    <property type="molecule type" value="Genomic_DNA"/>
</dbReference>
<dbReference type="AlphaFoldDB" id="D0LAZ9"/>
<dbReference type="GO" id="GO:0004519">
    <property type="term" value="F:endonuclease activity"/>
    <property type="evidence" value="ECO:0007669"/>
    <property type="project" value="UniProtKB-KW"/>
</dbReference>
<keyword evidence="1" id="KW-1133">Transmembrane helix</keyword>
<dbReference type="InterPro" id="IPR036691">
    <property type="entry name" value="Endo/exonu/phosph_ase_sf"/>
</dbReference>
<evidence type="ECO:0000313" key="3">
    <source>
        <dbReference type="EMBL" id="ACY22292.1"/>
    </source>
</evidence>
<reference evidence="3 4" key="2">
    <citation type="journal article" date="2010" name="Stand. Genomic Sci.">
        <title>Complete genome sequence of Gordonia bronchialis type strain (3410).</title>
        <authorList>
            <person name="Ivanova N."/>
            <person name="Sikorski J."/>
            <person name="Jando M."/>
            <person name="Lapidus A."/>
            <person name="Nolan M."/>
            <person name="Lucas S."/>
            <person name="Del Rio T.G."/>
            <person name="Tice H."/>
            <person name="Copeland A."/>
            <person name="Cheng J.F."/>
            <person name="Chen F."/>
            <person name="Bruce D."/>
            <person name="Goodwin L."/>
            <person name="Pitluck S."/>
            <person name="Mavromatis K."/>
            <person name="Ovchinnikova G."/>
            <person name="Pati A."/>
            <person name="Chen A."/>
            <person name="Palaniappan K."/>
            <person name="Land M."/>
            <person name="Hauser L."/>
            <person name="Chang Y.J."/>
            <person name="Jeffries C.D."/>
            <person name="Chain P."/>
            <person name="Saunders E."/>
            <person name="Han C."/>
            <person name="Detter J.C."/>
            <person name="Brettin T."/>
            <person name="Rohde M."/>
            <person name="Goker M."/>
            <person name="Bristow J."/>
            <person name="Eisen J.A."/>
            <person name="Markowitz V."/>
            <person name="Hugenholtz P."/>
            <person name="Klenk H.P."/>
            <person name="Kyrpides N.C."/>
        </authorList>
    </citation>
    <scope>NUCLEOTIDE SEQUENCE [LARGE SCALE GENOMIC DNA]</scope>
    <source>
        <strain evidence="4">ATCC 25592 / DSM 43247 / BCRC 13721 / JCM 3198 / KCTC 3076 / NBRC 16047 / NCTC 10667</strain>
    </source>
</reference>
<organism evidence="3 4">
    <name type="scientific">Gordonia bronchialis (strain ATCC 25592 / DSM 43247 / BCRC 13721 / JCM 3198 / KCTC 3076 / NBRC 16047 / NCTC 10667)</name>
    <name type="common">Rhodococcus bronchialis</name>
    <dbReference type="NCBI Taxonomy" id="526226"/>
    <lineage>
        <taxon>Bacteria</taxon>
        <taxon>Bacillati</taxon>
        <taxon>Actinomycetota</taxon>
        <taxon>Actinomycetes</taxon>
        <taxon>Mycobacteriales</taxon>
        <taxon>Gordoniaceae</taxon>
        <taxon>Gordonia</taxon>
    </lineage>
</organism>
<keyword evidence="3" id="KW-0255">Endonuclease</keyword>
<feature type="domain" description="Endonuclease/exonuclease/phosphatase" evidence="2">
    <location>
        <begin position="98"/>
        <end position="304"/>
    </location>
</feature>
<dbReference type="Pfam" id="PF03372">
    <property type="entry name" value="Exo_endo_phos"/>
    <property type="match status" value="1"/>
</dbReference>
<dbReference type="SUPFAM" id="SSF56219">
    <property type="entry name" value="DNase I-like"/>
    <property type="match status" value="1"/>
</dbReference>
<dbReference type="Proteomes" id="UP000001219">
    <property type="component" value="Chromosome"/>
</dbReference>
<dbReference type="RefSeq" id="WP_012834808.1">
    <property type="nucleotide sequence ID" value="NC_013441.1"/>
</dbReference>
<keyword evidence="3" id="KW-0378">Hydrolase</keyword>
<feature type="transmembrane region" description="Helical" evidence="1">
    <location>
        <begin position="7"/>
        <end position="29"/>
    </location>
</feature>
<evidence type="ECO:0000256" key="1">
    <source>
        <dbReference type="SAM" id="Phobius"/>
    </source>
</evidence>
<protein>
    <submittedName>
        <fullName evidence="3">Endonuclease/exonuclease/phosphatase</fullName>
    </submittedName>
</protein>
<dbReference type="STRING" id="526226.Gbro_3086"/>
<evidence type="ECO:0000313" key="4">
    <source>
        <dbReference type="Proteomes" id="UP000001219"/>
    </source>
</evidence>
<accession>D0LAZ9</accession>
<gene>
    <name evidence="3" type="ordered locus">Gbro_3086</name>
</gene>
<dbReference type="OrthoDB" id="2340043at2"/>
<sequence>MRKLISTSALVSGFIALAVVIVALGLHYYPSTWSTAVRMTSRVPFAVIPAVGAVLVFAVLRRWNWLGIAVLAALALVWSQLPLWIGESPPAGERFTVITANLRLGEADTEALAELVDSSHADLLSLQEVTPEALARIRAGRIVARLPHVYAIPVSQTGGTALLSAQPLVGAAPVPGTADRMLSAVTDLPGAPGTRVLAIHPRAPLGGFVTSWDSDLRALGDYLRSTPQQRVVAAGDFNATWDSSRYRALLTDGFADAAEQIGAGFSPTFPANRSRRPFITLDHVITRGFAAASLSTHDIPGSDHRAVVVTLVAS</sequence>
<reference evidence="4" key="1">
    <citation type="submission" date="2009-10" db="EMBL/GenBank/DDBJ databases">
        <title>The complete chromosome of Gordonia bronchialis DSM 43247.</title>
        <authorList>
            <consortium name="US DOE Joint Genome Institute (JGI-PGF)"/>
            <person name="Lucas S."/>
            <person name="Copeland A."/>
            <person name="Lapidus A."/>
            <person name="Glavina del Rio T."/>
            <person name="Dalin E."/>
            <person name="Tice H."/>
            <person name="Bruce D."/>
            <person name="Goodwin L."/>
            <person name="Pitluck S."/>
            <person name="Kyrpides N."/>
            <person name="Mavromatis K."/>
            <person name="Ivanova N."/>
            <person name="Ovchinnikova G."/>
            <person name="Saunders E."/>
            <person name="Brettin T."/>
            <person name="Detter J.C."/>
            <person name="Han C."/>
            <person name="Larimer F."/>
            <person name="Land M."/>
            <person name="Hauser L."/>
            <person name="Markowitz V."/>
            <person name="Cheng J.-F."/>
            <person name="Hugenholtz P."/>
            <person name="Woyke T."/>
            <person name="Wu D."/>
            <person name="Jando M."/>
            <person name="Schneider S."/>
            <person name="Goeker M."/>
            <person name="Klenk H.-P."/>
            <person name="Eisen J.A."/>
        </authorList>
    </citation>
    <scope>NUCLEOTIDE SEQUENCE [LARGE SCALE GENOMIC DNA]</scope>
    <source>
        <strain evidence="4">ATCC 25592 / DSM 43247 / BCRC 13721 / JCM 3198 / KCTC 3076 / NBRC 16047 / NCTC 10667</strain>
    </source>
</reference>
<keyword evidence="3" id="KW-0540">Nuclease</keyword>
<dbReference type="InterPro" id="IPR005135">
    <property type="entry name" value="Endo/exonuclease/phosphatase"/>
</dbReference>